<feature type="compositionally biased region" description="Basic residues" evidence="9">
    <location>
        <begin position="714"/>
        <end position="725"/>
    </location>
</feature>
<keyword evidence="7" id="KW-0472">Membrane</keyword>
<feature type="compositionally biased region" description="Low complexity" evidence="9">
    <location>
        <begin position="1029"/>
        <end position="1038"/>
    </location>
</feature>
<dbReference type="PANTHER" id="PTHR22781:SF12">
    <property type="entry name" value="AP-3 COMPLEX SUBUNIT DELTA-1"/>
    <property type="match status" value="1"/>
</dbReference>
<evidence type="ECO:0000313" key="13">
    <source>
        <dbReference type="Proteomes" id="UP000011083"/>
    </source>
</evidence>
<evidence type="ECO:0000256" key="9">
    <source>
        <dbReference type="SAM" id="MobiDB-lite"/>
    </source>
</evidence>
<feature type="compositionally biased region" description="Low complexity" evidence="9">
    <location>
        <begin position="917"/>
        <end position="945"/>
    </location>
</feature>
<feature type="compositionally biased region" description="Basic and acidic residues" evidence="9">
    <location>
        <begin position="990"/>
        <end position="1028"/>
    </location>
</feature>
<dbReference type="InterPro" id="IPR058898">
    <property type="entry name" value="Mu_AP3"/>
</dbReference>
<comment type="similarity">
    <text evidence="2">Belongs to the adaptor complexes large subunit family.</text>
</comment>
<dbReference type="Proteomes" id="UP000011083">
    <property type="component" value="Unassembled WGS sequence"/>
</dbReference>
<dbReference type="InterPro" id="IPR002553">
    <property type="entry name" value="Clathrin/coatomer_adapt-like_N"/>
</dbReference>
<dbReference type="Pfam" id="PF01602">
    <property type="entry name" value="Adaptin_N"/>
    <property type="match status" value="1"/>
</dbReference>
<feature type="compositionally biased region" description="Basic and acidic residues" evidence="9">
    <location>
        <begin position="952"/>
        <end position="961"/>
    </location>
</feature>
<keyword evidence="8" id="KW-0175">Coiled coil</keyword>
<dbReference type="GO" id="GO:0006623">
    <property type="term" value="P:protein targeting to vacuole"/>
    <property type="evidence" value="ECO:0007669"/>
    <property type="project" value="TreeGrafter"/>
</dbReference>
<feature type="compositionally biased region" description="Basic and acidic residues" evidence="9">
    <location>
        <begin position="852"/>
        <end position="861"/>
    </location>
</feature>
<dbReference type="RefSeq" id="XP_004340808.1">
    <property type="nucleotide sequence ID" value="XM_004340760.1"/>
</dbReference>
<gene>
    <name evidence="12" type="ORF">ACA1_040720</name>
</gene>
<feature type="compositionally biased region" description="Low complexity" evidence="9">
    <location>
        <begin position="1071"/>
        <end position="1082"/>
    </location>
</feature>
<reference evidence="12 13" key="1">
    <citation type="journal article" date="2013" name="Genome Biol.">
        <title>Genome of Acanthamoeba castellanii highlights extensive lateral gene transfer and early evolution of tyrosine kinase signaling.</title>
        <authorList>
            <person name="Clarke M."/>
            <person name="Lohan A.J."/>
            <person name="Liu B."/>
            <person name="Lagkouvardos I."/>
            <person name="Roy S."/>
            <person name="Zafar N."/>
            <person name="Bertelli C."/>
            <person name="Schilde C."/>
            <person name="Kianianmomeni A."/>
            <person name="Burglin T.R."/>
            <person name="Frech C."/>
            <person name="Turcotte B."/>
            <person name="Kopec K.O."/>
            <person name="Synnott J.M."/>
            <person name="Choo C."/>
            <person name="Paponov I."/>
            <person name="Finkler A."/>
            <person name="Soon Heng Tan C."/>
            <person name="Hutchins A.P."/>
            <person name="Weinmeier T."/>
            <person name="Rattei T."/>
            <person name="Chu J.S."/>
            <person name="Gimenez G."/>
            <person name="Irimia M."/>
            <person name="Rigden D.J."/>
            <person name="Fitzpatrick D.A."/>
            <person name="Lorenzo-Morales J."/>
            <person name="Bateman A."/>
            <person name="Chiu C.H."/>
            <person name="Tang P."/>
            <person name="Hegemann P."/>
            <person name="Fromm H."/>
            <person name="Raoult D."/>
            <person name="Greub G."/>
            <person name="Miranda-Saavedra D."/>
            <person name="Chen N."/>
            <person name="Nash P."/>
            <person name="Ginger M.L."/>
            <person name="Horn M."/>
            <person name="Schaap P."/>
            <person name="Caler L."/>
            <person name="Loftus B."/>
        </authorList>
    </citation>
    <scope>NUCLEOTIDE SEQUENCE [LARGE SCALE GENOMIC DNA]</scope>
    <source>
        <strain evidence="12 13">Neff</strain>
    </source>
</reference>
<feature type="compositionally biased region" description="Basic and acidic residues" evidence="9">
    <location>
        <begin position="645"/>
        <end position="666"/>
    </location>
</feature>
<dbReference type="STRING" id="1257118.L8H2X2"/>
<dbReference type="Gene3D" id="1.25.10.10">
    <property type="entry name" value="Leucine-rich Repeat Variant"/>
    <property type="match status" value="1"/>
</dbReference>
<sequence length="1320" mass="146225">MWGGQKDVQDLVRGIRAHKKEEANYIRECLQEIKEELKEENHQKKSLAVQKLTYLQMLGYDISWAAFNIVEVMSQPTFTNKRIGYLAASQSFHEGTEVVMLTTSLFKKALTVPNHLANICTPDLARDLAADIVAILNSSRAYLRKKGILVLYKIFLKFPEALRPSFPRLKDRLEDTDQSVISAAVNVICELARKNPKNYLPLAPTLFKILQSSTNNWMLIKIIKLFGALTPLEKRLAKRLVQPLTNLINTTTAMSLLYECIQTCIIGLSHKIPLMRLCITKLRTFIEDPDQNLKYLGLLALNSIMKVHPKAVGEHRDLIIKCLEDPDITIRLRALDLLTGMVTKKNLRDIIKKLIEHVHTADGHYKDNLIEKIISICNQDSYHYVTDFEWYITVLMTLVRLIGPGTKHGKLISSQFMDVIIRVNVVRSYGVKNMIQLLRDSTLFNEGQGSSVQEVLYAAAWIVGEFSSYSRNFVELMEVLLQPRVVSLPAEIQAIYMQNILKIFSQALKATYQPVTLPDDDENDDDDGDRTFSLDPEALEQLVNTMLARLPVFKQSVHLEVQERACFAYEMVSLYNELRRAGEDSGASVAQEVYSIFEQPLNPVAPKAQKKVRPPEGLDLDAQINEVPESESEDSESSESESESSSDREEGSWFPKHEKGRESEVKKVHRPQSAYILTGENARRPSREDFIEEHAEPPPVASVADLGIHDPFSRKVKKRSRRHSKPVINKGYEMPEDMDDSNSDKDDDSKKKKGGIYADVDFTRPLEAHENLPVQQHRIVMSAPKKEEPPKKDRDGKHRSSRHRDKDGKHRDRDGKDRKGRHRHDDKERRSSDKSGRSRSSSTTSASSATAKGEKPAHIRSYEAGPRLIDISPSSPGKTPSSPAIAVASSAPASPGLSFLDQVPSLSSPAPVYEQIGSPSLGGSASPAPMMSSSYSSLPELSGSPLVAAESAGRRSSRDASKSGGRHRKDKDDRRRKDDAKSGSSSSRSRKGEKDKKSKKEKDIFADYEKDKKAKKEKSRGDGKESKSAKSASLLPLSSEEESKTKRSSSRHHDDRRHRSDRHGHRSERGAPAAAAAAAPAPAAQAPAVSTLVSDGSLRVVYTFRINPSEPNKAMAALNVINTASTETVTGISFTTIDTLSTKLVSGLSLAADLGPSQSVPHQLIFSLSNFVLPQKVKGSLSYTLKGAAEATPKCTPFELTFPPSTFIQPIKLSPDFLMGILDPSGTVGPSLQTASTNVTLSEGHDLVQSLIAMQTTLHVEVVERTPTAVSFYGRSLQELHVIVLAKIKSPSSFSVEIKSNNGTLASSLIAEVNTLFRSA</sequence>
<feature type="domain" description="Clathrin/coatomer adaptor adaptin-like N-terminal" evidence="10">
    <location>
        <begin position="22"/>
        <end position="574"/>
    </location>
</feature>
<organism evidence="12 13">
    <name type="scientific">Acanthamoeba castellanii (strain ATCC 30010 / Neff)</name>
    <dbReference type="NCBI Taxonomy" id="1257118"/>
    <lineage>
        <taxon>Eukaryota</taxon>
        <taxon>Amoebozoa</taxon>
        <taxon>Discosea</taxon>
        <taxon>Longamoebia</taxon>
        <taxon>Centramoebida</taxon>
        <taxon>Acanthamoebidae</taxon>
        <taxon>Acanthamoeba</taxon>
    </lineage>
</organism>
<evidence type="ECO:0000256" key="4">
    <source>
        <dbReference type="ARBA" id="ARBA00022448"/>
    </source>
</evidence>
<evidence type="ECO:0000256" key="3">
    <source>
        <dbReference type="ARBA" id="ARBA00015717"/>
    </source>
</evidence>
<accession>L8H2X2</accession>
<comment type="subcellular location">
    <subcellularLocation>
        <location evidence="1">Endomembrane system</location>
    </subcellularLocation>
</comment>
<feature type="compositionally biased region" description="Basic and acidic residues" evidence="9">
    <location>
        <begin position="681"/>
        <end position="696"/>
    </location>
</feature>
<dbReference type="InterPro" id="IPR017105">
    <property type="entry name" value="AP3_complex_dsu"/>
</dbReference>
<dbReference type="OrthoDB" id="10264595at2759"/>
<dbReference type="KEGG" id="acan:ACA1_040720"/>
<feature type="compositionally biased region" description="Low complexity" evidence="9">
    <location>
        <begin position="838"/>
        <end position="851"/>
    </location>
</feature>
<evidence type="ECO:0000256" key="2">
    <source>
        <dbReference type="ARBA" id="ARBA00006613"/>
    </source>
</evidence>
<keyword evidence="13" id="KW-1185">Reference proteome</keyword>
<dbReference type="Pfam" id="PF26171">
    <property type="entry name" value="Mu_AP3"/>
    <property type="match status" value="1"/>
</dbReference>
<proteinExistence type="inferred from homology"/>
<dbReference type="OMA" id="YECISAV"/>
<evidence type="ECO:0000259" key="10">
    <source>
        <dbReference type="Pfam" id="PF01602"/>
    </source>
</evidence>
<dbReference type="GO" id="GO:0006896">
    <property type="term" value="P:Golgi to vacuole transport"/>
    <property type="evidence" value="ECO:0007669"/>
    <property type="project" value="TreeGrafter"/>
</dbReference>
<dbReference type="PANTHER" id="PTHR22781">
    <property type="entry name" value="DELTA ADAPTIN-RELATED"/>
    <property type="match status" value="1"/>
</dbReference>
<feature type="compositionally biased region" description="Basic and acidic residues" evidence="9">
    <location>
        <begin position="784"/>
        <end position="836"/>
    </location>
</feature>
<dbReference type="EMBL" id="KB007946">
    <property type="protein sequence ID" value="ELR18756.1"/>
    <property type="molecule type" value="Genomic_DNA"/>
</dbReference>
<feature type="compositionally biased region" description="Basic and acidic residues" evidence="9">
    <location>
        <begin position="970"/>
        <end position="981"/>
    </location>
</feature>
<evidence type="ECO:0000259" key="11">
    <source>
        <dbReference type="Pfam" id="PF26171"/>
    </source>
</evidence>
<keyword evidence="6" id="KW-0653">Protein transport</keyword>
<dbReference type="SUPFAM" id="SSF48371">
    <property type="entry name" value="ARM repeat"/>
    <property type="match status" value="1"/>
</dbReference>
<dbReference type="InterPro" id="IPR011989">
    <property type="entry name" value="ARM-like"/>
</dbReference>
<evidence type="ECO:0000256" key="1">
    <source>
        <dbReference type="ARBA" id="ARBA00004308"/>
    </source>
</evidence>
<evidence type="ECO:0000256" key="5">
    <source>
        <dbReference type="ARBA" id="ARBA00022737"/>
    </source>
</evidence>
<keyword evidence="5" id="KW-0677">Repeat</keyword>
<dbReference type="FunFam" id="1.25.10.10:FF:000251">
    <property type="entry name" value="AP-3 complex subunit delta"/>
    <property type="match status" value="1"/>
</dbReference>
<feature type="compositionally biased region" description="Acidic residues" evidence="9">
    <location>
        <begin position="628"/>
        <end position="644"/>
    </location>
</feature>
<keyword evidence="4" id="KW-0813">Transport</keyword>
<dbReference type="GO" id="GO:0030123">
    <property type="term" value="C:AP-3 adaptor complex"/>
    <property type="evidence" value="ECO:0007669"/>
    <property type="project" value="InterPro"/>
</dbReference>
<evidence type="ECO:0000256" key="8">
    <source>
        <dbReference type="SAM" id="Coils"/>
    </source>
</evidence>
<evidence type="ECO:0000313" key="12">
    <source>
        <dbReference type="EMBL" id="ELR18756.1"/>
    </source>
</evidence>
<evidence type="ECO:0000256" key="6">
    <source>
        <dbReference type="ARBA" id="ARBA00022927"/>
    </source>
</evidence>
<dbReference type="VEuPathDB" id="AmoebaDB:ACA1_040720"/>
<protein>
    <recommendedName>
        <fullName evidence="3">AP-3 complex subunit delta</fullName>
    </recommendedName>
</protein>
<dbReference type="InterPro" id="IPR016024">
    <property type="entry name" value="ARM-type_fold"/>
</dbReference>
<dbReference type="GO" id="GO:0010008">
    <property type="term" value="C:endosome membrane"/>
    <property type="evidence" value="ECO:0007669"/>
    <property type="project" value="TreeGrafter"/>
</dbReference>
<feature type="compositionally biased region" description="Basic and acidic residues" evidence="9">
    <location>
        <begin position="761"/>
        <end position="770"/>
    </location>
</feature>
<evidence type="ECO:0000256" key="7">
    <source>
        <dbReference type="ARBA" id="ARBA00023136"/>
    </source>
</evidence>
<feature type="region of interest" description="Disordered" evidence="9">
    <location>
        <begin position="626"/>
        <end position="1082"/>
    </location>
</feature>
<feature type="coiled-coil region" evidence="8">
    <location>
        <begin position="20"/>
        <end position="50"/>
    </location>
</feature>
<name>L8H2X2_ACACF</name>
<feature type="compositionally biased region" description="Low complexity" evidence="9">
    <location>
        <begin position="872"/>
        <end position="895"/>
    </location>
</feature>
<feature type="compositionally biased region" description="Basic residues" evidence="9">
    <location>
        <begin position="1046"/>
        <end position="1066"/>
    </location>
</feature>
<dbReference type="GeneID" id="14919541"/>
<feature type="domain" description="AP-3 complex subunit delta Mu C-terminal" evidence="11">
    <location>
        <begin position="1237"/>
        <end position="1316"/>
    </location>
</feature>